<dbReference type="NCBIfam" id="TIGR02229">
    <property type="entry name" value="caa3_sub_IV"/>
    <property type="match status" value="1"/>
</dbReference>
<evidence type="ECO:0000256" key="5">
    <source>
        <dbReference type="ARBA" id="ARBA00023136"/>
    </source>
</evidence>
<feature type="transmembrane region" description="Helical" evidence="6">
    <location>
        <begin position="47"/>
        <end position="66"/>
    </location>
</feature>
<accession>A0A953J6V3</accession>
<dbReference type="EMBL" id="JAIOIV010000119">
    <property type="protein sequence ID" value="MBZ0157528.1"/>
    <property type="molecule type" value="Genomic_DNA"/>
</dbReference>
<keyword evidence="5 6" id="KW-0472">Membrane</keyword>
<feature type="transmembrane region" description="Helical" evidence="6">
    <location>
        <begin position="72"/>
        <end position="93"/>
    </location>
</feature>
<keyword evidence="2" id="KW-1003">Cell membrane</keyword>
<evidence type="ECO:0000256" key="3">
    <source>
        <dbReference type="ARBA" id="ARBA00022692"/>
    </source>
</evidence>
<dbReference type="InterPro" id="IPR005171">
    <property type="entry name" value="Cyt_c_oxidase_su4_prok"/>
</dbReference>
<evidence type="ECO:0000256" key="4">
    <source>
        <dbReference type="ARBA" id="ARBA00022989"/>
    </source>
</evidence>
<feature type="transmembrane region" description="Helical" evidence="6">
    <location>
        <begin position="20"/>
        <end position="40"/>
    </location>
</feature>
<comment type="caution">
    <text evidence="7">The sequence shown here is derived from an EMBL/GenBank/DDBJ whole genome shotgun (WGS) entry which is preliminary data.</text>
</comment>
<protein>
    <submittedName>
        <fullName evidence="7">Cytochrome C oxidase subunit IV family protein</fullName>
    </submittedName>
</protein>
<evidence type="ECO:0000256" key="1">
    <source>
        <dbReference type="ARBA" id="ARBA00004651"/>
    </source>
</evidence>
<keyword evidence="4 6" id="KW-1133">Transmembrane helix</keyword>
<dbReference type="Proteomes" id="UP000705867">
    <property type="component" value="Unassembled WGS sequence"/>
</dbReference>
<evidence type="ECO:0000313" key="8">
    <source>
        <dbReference type="Proteomes" id="UP000705867"/>
    </source>
</evidence>
<dbReference type="Pfam" id="PF03626">
    <property type="entry name" value="COX4_pro"/>
    <property type="match status" value="1"/>
</dbReference>
<comment type="subcellular location">
    <subcellularLocation>
        <location evidence="1">Cell membrane</location>
        <topology evidence="1">Multi-pass membrane protein</topology>
    </subcellularLocation>
</comment>
<organism evidence="7 8">
    <name type="scientific">Candidatus Nitrobium versatile</name>
    <dbReference type="NCBI Taxonomy" id="2884831"/>
    <lineage>
        <taxon>Bacteria</taxon>
        <taxon>Pseudomonadati</taxon>
        <taxon>Nitrospirota</taxon>
        <taxon>Nitrospiria</taxon>
        <taxon>Nitrospirales</taxon>
        <taxon>Nitrospiraceae</taxon>
        <taxon>Candidatus Nitrobium</taxon>
    </lineage>
</organism>
<evidence type="ECO:0000256" key="6">
    <source>
        <dbReference type="SAM" id="Phobius"/>
    </source>
</evidence>
<gene>
    <name evidence="7" type="ORF">K8I29_15120</name>
</gene>
<reference evidence="7" key="1">
    <citation type="journal article" date="2021" name="bioRxiv">
        <title>Unraveling nitrogen, sulfur and carbon metabolic pathways and microbial community transcriptional responses to substrate deprivation and toxicity stresses in a bioreactor mimicking anoxic brackish coastal sediment conditions.</title>
        <authorList>
            <person name="Martins P.D."/>
            <person name="Echeveste M.J."/>
            <person name="Arshad A."/>
            <person name="Kurth J."/>
            <person name="Ouboter H."/>
            <person name="Jetten M.S.M."/>
            <person name="Welte C.U."/>
        </authorList>
    </citation>
    <scope>NUCLEOTIDE SEQUENCE</scope>
    <source>
        <strain evidence="7">MAG_39</strain>
    </source>
</reference>
<name>A0A953J6V3_9BACT</name>
<reference evidence="7" key="2">
    <citation type="submission" date="2021-08" db="EMBL/GenBank/DDBJ databases">
        <authorList>
            <person name="Dalcin Martins P."/>
        </authorList>
    </citation>
    <scope>NUCLEOTIDE SEQUENCE</scope>
    <source>
        <strain evidence="7">MAG_39</strain>
    </source>
</reference>
<proteinExistence type="predicted"/>
<sequence>MERTHPGKQSPVFGYRTYFLVWGALVVLLAVTVLVARAGLTRYSVPVNFLIASLKAGLVLEFFMHLKHEDRFVKGILALGILTLTAILGLTYADTWYR</sequence>
<dbReference type="InterPro" id="IPR011743">
    <property type="entry name" value="Caa3_sub_IV"/>
</dbReference>
<evidence type="ECO:0000313" key="7">
    <source>
        <dbReference type="EMBL" id="MBZ0157528.1"/>
    </source>
</evidence>
<dbReference type="AlphaFoldDB" id="A0A953J6V3"/>
<evidence type="ECO:0000256" key="2">
    <source>
        <dbReference type="ARBA" id="ARBA00022475"/>
    </source>
</evidence>
<dbReference type="GO" id="GO:0005886">
    <property type="term" value="C:plasma membrane"/>
    <property type="evidence" value="ECO:0007669"/>
    <property type="project" value="UniProtKB-SubCell"/>
</dbReference>
<keyword evidence="3 6" id="KW-0812">Transmembrane</keyword>